<dbReference type="AlphaFoldDB" id="A0ABD3BUY0"/>
<proteinExistence type="predicted"/>
<evidence type="ECO:0000313" key="3">
    <source>
        <dbReference type="Proteomes" id="UP001632038"/>
    </source>
</evidence>
<reference evidence="3" key="1">
    <citation type="journal article" date="2024" name="IScience">
        <title>Strigolactones Initiate the Formation of Haustorium-like Structures in Castilleja.</title>
        <authorList>
            <person name="Buerger M."/>
            <person name="Peterson D."/>
            <person name="Chory J."/>
        </authorList>
    </citation>
    <scope>NUCLEOTIDE SEQUENCE [LARGE SCALE GENOMIC DNA]</scope>
</reference>
<gene>
    <name evidence="2" type="ORF">CASFOL_035984</name>
</gene>
<keyword evidence="1" id="KW-0732">Signal</keyword>
<dbReference type="Proteomes" id="UP001632038">
    <property type="component" value="Unassembled WGS sequence"/>
</dbReference>
<feature type="signal peptide" evidence="1">
    <location>
        <begin position="1"/>
        <end position="23"/>
    </location>
</feature>
<protein>
    <submittedName>
        <fullName evidence="2">Uncharacterized protein</fullName>
    </submittedName>
</protein>
<dbReference type="EMBL" id="JAVIJP010000066">
    <property type="protein sequence ID" value="KAL3621072.1"/>
    <property type="molecule type" value="Genomic_DNA"/>
</dbReference>
<comment type="caution">
    <text evidence="2">The sequence shown here is derived from an EMBL/GenBank/DDBJ whole genome shotgun (WGS) entry which is preliminary data.</text>
</comment>
<evidence type="ECO:0000256" key="1">
    <source>
        <dbReference type="SAM" id="SignalP"/>
    </source>
</evidence>
<keyword evidence="3" id="KW-1185">Reference proteome</keyword>
<evidence type="ECO:0000313" key="2">
    <source>
        <dbReference type="EMBL" id="KAL3621072.1"/>
    </source>
</evidence>
<accession>A0ABD3BUY0</accession>
<feature type="chain" id="PRO_5044849677" evidence="1">
    <location>
        <begin position="24"/>
        <end position="78"/>
    </location>
</feature>
<organism evidence="2 3">
    <name type="scientific">Castilleja foliolosa</name>
    <dbReference type="NCBI Taxonomy" id="1961234"/>
    <lineage>
        <taxon>Eukaryota</taxon>
        <taxon>Viridiplantae</taxon>
        <taxon>Streptophyta</taxon>
        <taxon>Embryophyta</taxon>
        <taxon>Tracheophyta</taxon>
        <taxon>Spermatophyta</taxon>
        <taxon>Magnoliopsida</taxon>
        <taxon>eudicotyledons</taxon>
        <taxon>Gunneridae</taxon>
        <taxon>Pentapetalae</taxon>
        <taxon>asterids</taxon>
        <taxon>lamiids</taxon>
        <taxon>Lamiales</taxon>
        <taxon>Orobanchaceae</taxon>
        <taxon>Pedicularideae</taxon>
        <taxon>Castillejinae</taxon>
        <taxon>Castilleja</taxon>
    </lineage>
</organism>
<name>A0ABD3BUY0_9LAMI</name>
<sequence length="78" mass="8371">MANSSAFFLATIICLILVSGSMGDICLNVLYNTACNVKSKISCIQTCFAAGYSTNLVNSICAYQTDHVLTSCSCYYNC</sequence>